<accession>A0A8B7JAJ8</accession>
<protein>
    <submittedName>
        <fullName evidence="3">Uncharacterized protein C4orf17 homolog</fullName>
    </submittedName>
</protein>
<dbReference type="PANTHER" id="PTHR33772:SF2">
    <property type="entry name" value="RIKEN CDNA 4930579F01 GENE"/>
    <property type="match status" value="1"/>
</dbReference>
<feature type="compositionally biased region" description="Polar residues" evidence="1">
    <location>
        <begin position="327"/>
        <end position="336"/>
    </location>
</feature>
<dbReference type="OrthoDB" id="9982103at2759"/>
<feature type="region of interest" description="Disordered" evidence="1">
    <location>
        <begin position="256"/>
        <end position="372"/>
    </location>
</feature>
<dbReference type="GeneID" id="106491823"/>
<gene>
    <name evidence="3" type="primary">C5H4orf17</name>
</gene>
<reference evidence="3" key="1">
    <citation type="submission" date="2025-08" db="UniProtKB">
        <authorList>
            <consortium name="RefSeq"/>
        </authorList>
    </citation>
    <scope>IDENTIFICATION</scope>
    <source>
        <tissue evidence="3">Blood</tissue>
    </source>
</reference>
<sequence>MNINFKSRPEPQFNHNMLQNNLRYPPSRSSDGTYFLSRHVPHPRMVCHIRGINNAPICVVRDTGRFLREHISAGKTEVLEHKADQQHVLTGNTTSNASANNYLPRLEACMRKGLGSSRSRTQHGEGGLGDIPKGIPNTPTSLKKLLKKRFQTSTPPATSQEIHAASLTQPSSPFINLHHDPHIQEDTNYVPSYLDQGIKVLEKLCKILRTDSLAEIQGWLSRASIKEKNFVSNLIHSELTGKDLLNYQPRAMNENTAENMNIQSPKKPHPPLWGDAEEEMNQSRPSTTESEASQSKKREREKECLLFSRLRNRSSAHADPLSPGRPCSQQSTTETRTAPAFTLHQKSRLRSSKPPPTRMHPLSREGPSVHSH</sequence>
<dbReference type="Proteomes" id="UP001652627">
    <property type="component" value="Chromosome 5"/>
</dbReference>
<dbReference type="KEGG" id="aam:106491823"/>
<feature type="region of interest" description="Disordered" evidence="1">
    <location>
        <begin position="1"/>
        <end position="25"/>
    </location>
</feature>
<dbReference type="PANTHER" id="PTHR33772">
    <property type="entry name" value="THYMUS, BRAIN AND TESTES-ASSOCIATED"/>
    <property type="match status" value="1"/>
</dbReference>
<evidence type="ECO:0000313" key="2">
    <source>
        <dbReference type="Proteomes" id="UP001652627"/>
    </source>
</evidence>
<dbReference type="InterPro" id="IPR037394">
    <property type="entry name" value="TBATA-like"/>
</dbReference>
<feature type="compositionally biased region" description="Polar residues" evidence="1">
    <location>
        <begin position="13"/>
        <end position="25"/>
    </location>
</feature>
<evidence type="ECO:0000256" key="1">
    <source>
        <dbReference type="SAM" id="MobiDB-lite"/>
    </source>
</evidence>
<feature type="compositionally biased region" description="Basic and acidic residues" evidence="1">
    <location>
        <begin position="294"/>
        <end position="304"/>
    </location>
</feature>
<name>A0A8B7JAJ8_9AVES</name>
<evidence type="ECO:0000313" key="3">
    <source>
        <dbReference type="RefSeq" id="XP_013806968.2"/>
    </source>
</evidence>
<feature type="region of interest" description="Disordered" evidence="1">
    <location>
        <begin position="114"/>
        <end position="136"/>
    </location>
</feature>
<proteinExistence type="predicted"/>
<organism evidence="2 3">
    <name type="scientific">Apteryx mantelli</name>
    <name type="common">North Island brown kiwi</name>
    <dbReference type="NCBI Taxonomy" id="2696672"/>
    <lineage>
        <taxon>Eukaryota</taxon>
        <taxon>Metazoa</taxon>
        <taxon>Chordata</taxon>
        <taxon>Craniata</taxon>
        <taxon>Vertebrata</taxon>
        <taxon>Euteleostomi</taxon>
        <taxon>Archelosauria</taxon>
        <taxon>Archosauria</taxon>
        <taxon>Dinosauria</taxon>
        <taxon>Saurischia</taxon>
        <taxon>Theropoda</taxon>
        <taxon>Coelurosauria</taxon>
        <taxon>Aves</taxon>
        <taxon>Palaeognathae</taxon>
        <taxon>Apterygiformes</taxon>
        <taxon>Apterygidae</taxon>
        <taxon>Apteryx</taxon>
    </lineage>
</organism>
<dbReference type="Pfam" id="PF15256">
    <property type="entry name" value="SPATIAL"/>
    <property type="match status" value="1"/>
</dbReference>
<dbReference type="RefSeq" id="XP_013806968.2">
    <property type="nucleotide sequence ID" value="XM_013951514.2"/>
</dbReference>
<keyword evidence="2" id="KW-1185">Reference proteome</keyword>
<feature type="compositionally biased region" description="Polar residues" evidence="1">
    <location>
        <begin position="282"/>
        <end position="293"/>
    </location>
</feature>